<proteinExistence type="predicted"/>
<comment type="caution">
    <text evidence="2">The sequence shown here is derived from an EMBL/GenBank/DDBJ whole genome shotgun (WGS) entry which is preliminary data.</text>
</comment>
<dbReference type="Proteomes" id="UP001046870">
    <property type="component" value="Chromosome 25"/>
</dbReference>
<protein>
    <recommendedName>
        <fullName evidence="4">Small integral membrane protein 29</fullName>
    </recommendedName>
</protein>
<sequence>MTNSTTLDPVLFTPTVGLEYVLIPFLGVTLFGLLASMGSYIRRKRADQFRHTLVPLYIYSEYDSEEDEVEYDKQKELFWEDEDDYGRQHREMRWD</sequence>
<keyword evidence="1" id="KW-0812">Transmembrane</keyword>
<dbReference type="AlphaFoldDB" id="A0A9D3PAA1"/>
<evidence type="ECO:0008006" key="4">
    <source>
        <dbReference type="Google" id="ProtNLM"/>
    </source>
</evidence>
<organism evidence="2 3">
    <name type="scientific">Megalops atlanticus</name>
    <name type="common">Tarpon</name>
    <name type="synonym">Clupea gigantea</name>
    <dbReference type="NCBI Taxonomy" id="7932"/>
    <lineage>
        <taxon>Eukaryota</taxon>
        <taxon>Metazoa</taxon>
        <taxon>Chordata</taxon>
        <taxon>Craniata</taxon>
        <taxon>Vertebrata</taxon>
        <taxon>Euteleostomi</taxon>
        <taxon>Actinopterygii</taxon>
        <taxon>Neopterygii</taxon>
        <taxon>Teleostei</taxon>
        <taxon>Elopiformes</taxon>
        <taxon>Megalopidae</taxon>
        <taxon>Megalops</taxon>
    </lineage>
</organism>
<evidence type="ECO:0000313" key="2">
    <source>
        <dbReference type="EMBL" id="KAG7454563.1"/>
    </source>
</evidence>
<dbReference type="EMBL" id="JAFDVH010000025">
    <property type="protein sequence ID" value="KAG7454563.1"/>
    <property type="molecule type" value="Genomic_DNA"/>
</dbReference>
<accession>A0A9D3PAA1</accession>
<evidence type="ECO:0000313" key="3">
    <source>
        <dbReference type="Proteomes" id="UP001046870"/>
    </source>
</evidence>
<keyword evidence="3" id="KW-1185">Reference proteome</keyword>
<name>A0A9D3PAA1_MEGAT</name>
<keyword evidence="1" id="KW-0472">Membrane</keyword>
<feature type="transmembrane region" description="Helical" evidence="1">
    <location>
        <begin position="20"/>
        <end position="41"/>
    </location>
</feature>
<dbReference type="OrthoDB" id="10377386at2759"/>
<keyword evidence="1" id="KW-1133">Transmembrane helix</keyword>
<evidence type="ECO:0000256" key="1">
    <source>
        <dbReference type="SAM" id="Phobius"/>
    </source>
</evidence>
<reference evidence="2" key="1">
    <citation type="submission" date="2021-01" db="EMBL/GenBank/DDBJ databases">
        <authorList>
            <person name="Zahm M."/>
            <person name="Roques C."/>
            <person name="Cabau C."/>
            <person name="Klopp C."/>
            <person name="Donnadieu C."/>
            <person name="Jouanno E."/>
            <person name="Lampietro C."/>
            <person name="Louis A."/>
            <person name="Herpin A."/>
            <person name="Echchiki A."/>
            <person name="Berthelot C."/>
            <person name="Parey E."/>
            <person name="Roest-Crollius H."/>
            <person name="Braasch I."/>
            <person name="Postlethwait J."/>
            <person name="Bobe J."/>
            <person name="Montfort J."/>
            <person name="Bouchez O."/>
            <person name="Begum T."/>
            <person name="Mejri S."/>
            <person name="Adams A."/>
            <person name="Chen W.-J."/>
            <person name="Guiguen Y."/>
        </authorList>
    </citation>
    <scope>NUCLEOTIDE SEQUENCE</scope>
    <source>
        <strain evidence="2">YG-15Mar2019-1</strain>
        <tissue evidence="2">Brain</tissue>
    </source>
</reference>
<gene>
    <name evidence="2" type="ORF">MATL_G00261070</name>
</gene>